<sequence>MLRSDLGAGSEIFDHDVQAIAASLNDVAPVEAGAGLLSGQPDALENRPPVILHRRASHGLQSRLSDERKPWPVDGEYGRRVIEQRLDRLDARLDDIARSVEFSEAFLSLKLKQQLEETMVMAAAATGGGRTSASRGGLGFAILLVCTVGLAALLGAEVYGDATSQAAGWATERLAPLFALVWQSLTG</sequence>
<organism evidence="2 3">
    <name type="scientific">Pseudorhizobium tarimense</name>
    <dbReference type="NCBI Taxonomy" id="1079109"/>
    <lineage>
        <taxon>Bacteria</taxon>
        <taxon>Pseudomonadati</taxon>
        <taxon>Pseudomonadota</taxon>
        <taxon>Alphaproteobacteria</taxon>
        <taxon>Hyphomicrobiales</taxon>
        <taxon>Rhizobiaceae</taxon>
        <taxon>Rhizobium/Agrobacterium group</taxon>
        <taxon>Pseudorhizobium</taxon>
    </lineage>
</organism>
<name>A0ABV2HC77_9HYPH</name>
<reference evidence="2 3" key="1">
    <citation type="submission" date="2024-06" db="EMBL/GenBank/DDBJ databases">
        <title>Genomic Encyclopedia of Type Strains, Phase IV (KMG-IV): sequencing the most valuable type-strain genomes for metagenomic binning, comparative biology and taxonomic classification.</title>
        <authorList>
            <person name="Goeker M."/>
        </authorList>
    </citation>
    <scope>NUCLEOTIDE SEQUENCE [LARGE SCALE GENOMIC DNA]</scope>
    <source>
        <strain evidence="2 3">DSM 105042</strain>
    </source>
</reference>
<evidence type="ECO:0000313" key="3">
    <source>
        <dbReference type="Proteomes" id="UP001549031"/>
    </source>
</evidence>
<evidence type="ECO:0000256" key="1">
    <source>
        <dbReference type="SAM" id="Phobius"/>
    </source>
</evidence>
<comment type="caution">
    <text evidence="2">The sequence shown here is derived from an EMBL/GenBank/DDBJ whole genome shotgun (WGS) entry which is preliminary data.</text>
</comment>
<dbReference type="RefSeq" id="WP_247245831.1">
    <property type="nucleotide sequence ID" value="NZ_JALJRA010000020.1"/>
</dbReference>
<keyword evidence="1" id="KW-1133">Transmembrane helix</keyword>
<gene>
    <name evidence="2" type="ORF">ABID21_004202</name>
</gene>
<feature type="transmembrane region" description="Helical" evidence="1">
    <location>
        <begin position="138"/>
        <end position="156"/>
    </location>
</feature>
<keyword evidence="3" id="KW-1185">Reference proteome</keyword>
<protein>
    <submittedName>
        <fullName evidence="2">Uncharacterized protein</fullName>
    </submittedName>
</protein>
<accession>A0ABV2HC77</accession>
<keyword evidence="1" id="KW-0812">Transmembrane</keyword>
<proteinExistence type="predicted"/>
<evidence type="ECO:0000313" key="2">
    <source>
        <dbReference type="EMBL" id="MET3588069.1"/>
    </source>
</evidence>
<dbReference type="EMBL" id="JBEPLJ010000019">
    <property type="protein sequence ID" value="MET3588069.1"/>
    <property type="molecule type" value="Genomic_DNA"/>
</dbReference>
<keyword evidence="1" id="KW-0472">Membrane</keyword>
<dbReference type="Proteomes" id="UP001549031">
    <property type="component" value="Unassembled WGS sequence"/>
</dbReference>